<keyword evidence="5" id="KW-0067">ATP-binding</keyword>
<accession>J0LLN5</accession>
<comment type="caution">
    <text evidence="11">The sequence shown here is derived from an EMBL/GenBank/DDBJ whole genome shotgun (WGS) entry which is preliminary data.</text>
</comment>
<dbReference type="InterPro" id="IPR045562">
    <property type="entry name" value="RecG_dom3_C"/>
</dbReference>
<dbReference type="EMBL" id="AGZS01000006">
    <property type="protein sequence ID" value="EJD64747.1"/>
    <property type="molecule type" value="Genomic_DNA"/>
</dbReference>
<dbReference type="SUPFAM" id="SSF52540">
    <property type="entry name" value="P-loop containing nucleoside triphosphate hydrolases"/>
    <property type="match status" value="1"/>
</dbReference>
<dbReference type="InterPro" id="IPR014001">
    <property type="entry name" value="Helicase_ATP-bd"/>
</dbReference>
<reference evidence="11 12" key="1">
    <citation type="submission" date="2012-01" db="EMBL/GenBank/DDBJ databases">
        <title>The Genome Sequence of Scardovia wiggsiae F0424.</title>
        <authorList>
            <consortium name="The Broad Institute Genome Sequencing Platform"/>
            <person name="Earl A."/>
            <person name="Ward D."/>
            <person name="Feldgarden M."/>
            <person name="Gevers D."/>
            <person name="Izard J."/>
            <person name="Ganesan A."/>
            <person name="Baranova O.V."/>
            <person name="Blanton J.M."/>
            <person name="Tanner A.C."/>
            <person name="Mathney J."/>
            <person name="Dewhirst F.E."/>
            <person name="Young S.K."/>
            <person name="Zeng Q."/>
            <person name="Gargeya S."/>
            <person name="Fitzgerald M."/>
            <person name="Haas B."/>
            <person name="Abouelleil A."/>
            <person name="Alvarado L."/>
            <person name="Arachchi H.M."/>
            <person name="Berlin A."/>
            <person name="Chapman S.B."/>
            <person name="Gearin G."/>
            <person name="Goldberg J."/>
            <person name="Griggs A."/>
            <person name="Gujja S."/>
            <person name="Hansen M."/>
            <person name="Heiman D."/>
            <person name="Howarth C."/>
            <person name="Larimer J."/>
            <person name="Lui A."/>
            <person name="MacDonald P.J.P."/>
            <person name="McCowen C."/>
            <person name="Montmayeur A."/>
            <person name="Murphy C."/>
            <person name="Neiman D."/>
            <person name="Pearson M."/>
            <person name="Priest M."/>
            <person name="Roberts A."/>
            <person name="Saif S."/>
            <person name="Shea T."/>
            <person name="Sisk P."/>
            <person name="Stolte C."/>
            <person name="Sykes S."/>
            <person name="Wortman J."/>
            <person name="Nusbaum C."/>
            <person name="Birren B."/>
        </authorList>
    </citation>
    <scope>NUCLEOTIDE SEQUENCE [LARGE SCALE GENOMIC DNA]</scope>
    <source>
        <strain evidence="11 12">F0424</strain>
    </source>
</reference>
<feature type="domain" description="Helicase C-terminal" evidence="10">
    <location>
        <begin position="581"/>
        <end position="739"/>
    </location>
</feature>
<dbReference type="PANTHER" id="PTHR47964:SF1">
    <property type="entry name" value="ATP-DEPENDENT DNA HELICASE HOMOLOG RECG, CHLOROPLASTIC"/>
    <property type="match status" value="1"/>
</dbReference>
<sequence>MAVSLQSSLSSVMPNKRRVSAFKSLGVFSVEDLLTYYPFRITDPVPHCSLHDVKIGQKAAFAAAVKRVRSVPMNARRGYRVEVQVEDSASADTSAGGYPGTASFIFFSHKKHYVDWLLGRFRQGAAVVASGEPGLYGNTLQFTHPDVLVIGKDIDTPEEGLELLSRPQPVYHASSRISSQHIHESVVGIIKMLAQNSGAGAVPPPSGDSGPGEGGSSPGSGDIREEAGYEADTAGIPYSQLSGAVPDILPEETAASQKIMHRAQALLAIHMPQAVDEFWQGIHSMRFEEAFISQTALLQQREKMRESRSYVCGSGEETGGRDTDGNRAEEGAQEGLAAQFIKALPFALTQGQKDVIARIRADMARSYPMSRLLQGEVGSGKTVVAIAAMLQAVQSGYQAVLVAPTQVLAQQHYQNINAMLGSAGINIPVVLLTGGMRLAERRRALSVPASGVPCITVATHAAFSSTFQAPNLALEVIDEQHRFGVGQREQLRRDSEIMPHLLVMTATPIPRSAAMTWFGNLDISWLTELPGGRKPVTSVIVQENDARTMGQMFVHARRRIDAGERVYVICPRIDSSAEGTAVETDGLFLRQGYNSNGMPDSESENGIRQLHSVEEISERLSSLPQFSGIAAATLTGRDDDGQKDAVMRSFVSGETPLLIATTVIEVGVDVPEASCIIIFDADRFGLSQLHQLRGRVGRGGTPGWAFFITRADPQSLAAERLAVIRSSSDGAEIAQADLELRGAGDVLGDAQSGGRSSFKLLRVVKDAEMISRAREAAGGLLRDDPELALPSHIQLAGAVLDFTRGVEGFITSS</sequence>
<dbReference type="PANTHER" id="PTHR47964">
    <property type="entry name" value="ATP-DEPENDENT DNA HELICASE HOMOLOG RECG, CHLOROPLASTIC"/>
    <property type="match status" value="1"/>
</dbReference>
<keyword evidence="3" id="KW-0378">Hydrolase</keyword>
<dbReference type="OrthoDB" id="9804325at2"/>
<dbReference type="InterPro" id="IPR047112">
    <property type="entry name" value="RecG/Mfd"/>
</dbReference>
<dbReference type="InterPro" id="IPR012340">
    <property type="entry name" value="NA-bd_OB-fold"/>
</dbReference>
<keyword evidence="6" id="KW-0238">DNA-binding</keyword>
<dbReference type="Gene3D" id="3.40.50.300">
    <property type="entry name" value="P-loop containing nucleotide triphosphate hydrolases"/>
    <property type="match status" value="2"/>
</dbReference>
<evidence type="ECO:0000313" key="11">
    <source>
        <dbReference type="EMBL" id="EJD64747.1"/>
    </source>
</evidence>
<evidence type="ECO:0000256" key="7">
    <source>
        <dbReference type="ARBA" id="ARBA00023204"/>
    </source>
</evidence>
<name>J0LLN5_9BIFI</name>
<dbReference type="RefSeq" id="WP_007148305.1">
    <property type="nucleotide sequence ID" value="NZ_AKCI01000001.1"/>
</dbReference>
<dbReference type="GO" id="GO:0003677">
    <property type="term" value="F:DNA binding"/>
    <property type="evidence" value="ECO:0007669"/>
    <property type="project" value="UniProtKB-KW"/>
</dbReference>
<feature type="domain" description="Helicase ATP-binding" evidence="9">
    <location>
        <begin position="362"/>
        <end position="526"/>
    </location>
</feature>
<keyword evidence="2" id="KW-0227">DNA damage</keyword>
<evidence type="ECO:0000259" key="9">
    <source>
        <dbReference type="PROSITE" id="PS51192"/>
    </source>
</evidence>
<organism evidence="11 12">
    <name type="scientific">Scardovia wiggsiae F0424</name>
    <dbReference type="NCBI Taxonomy" id="857290"/>
    <lineage>
        <taxon>Bacteria</taxon>
        <taxon>Bacillati</taxon>
        <taxon>Actinomycetota</taxon>
        <taxon>Actinomycetes</taxon>
        <taxon>Bifidobacteriales</taxon>
        <taxon>Bifidobacteriaceae</taxon>
        <taxon>Scardovia</taxon>
    </lineage>
</organism>
<keyword evidence="7" id="KW-0234">DNA repair</keyword>
<dbReference type="SMART" id="SM00490">
    <property type="entry name" value="HELICc"/>
    <property type="match status" value="1"/>
</dbReference>
<dbReference type="GO" id="GO:0006281">
    <property type="term" value="P:DNA repair"/>
    <property type="evidence" value="ECO:0007669"/>
    <property type="project" value="UniProtKB-KW"/>
</dbReference>
<dbReference type="SMART" id="SM00487">
    <property type="entry name" value="DEXDc"/>
    <property type="match status" value="1"/>
</dbReference>
<evidence type="ECO:0000256" key="6">
    <source>
        <dbReference type="ARBA" id="ARBA00023125"/>
    </source>
</evidence>
<gene>
    <name evidence="11" type="ORF">HMPREF9156_01242</name>
</gene>
<dbReference type="CDD" id="cd04488">
    <property type="entry name" value="RecG_wedge_OBF"/>
    <property type="match status" value="1"/>
</dbReference>
<dbReference type="HOGENOM" id="CLU_005122_7_1_11"/>
<dbReference type="Pfam" id="PF00271">
    <property type="entry name" value="Helicase_C"/>
    <property type="match status" value="1"/>
</dbReference>
<dbReference type="AlphaFoldDB" id="J0LLN5"/>
<feature type="compositionally biased region" description="Gly residues" evidence="8">
    <location>
        <begin position="209"/>
        <end position="218"/>
    </location>
</feature>
<protein>
    <submittedName>
        <fullName evidence="11">ATP-dependent DNA helicase RecG</fullName>
    </submittedName>
</protein>
<dbReference type="GO" id="GO:0016787">
    <property type="term" value="F:hydrolase activity"/>
    <property type="evidence" value="ECO:0007669"/>
    <property type="project" value="UniProtKB-KW"/>
</dbReference>
<evidence type="ECO:0000259" key="10">
    <source>
        <dbReference type="PROSITE" id="PS51194"/>
    </source>
</evidence>
<evidence type="ECO:0000256" key="2">
    <source>
        <dbReference type="ARBA" id="ARBA00022763"/>
    </source>
</evidence>
<evidence type="ECO:0000256" key="8">
    <source>
        <dbReference type="SAM" id="MobiDB-lite"/>
    </source>
</evidence>
<dbReference type="GO" id="GO:0003678">
    <property type="term" value="F:DNA helicase activity"/>
    <property type="evidence" value="ECO:0007669"/>
    <property type="project" value="TreeGrafter"/>
</dbReference>
<evidence type="ECO:0000256" key="1">
    <source>
        <dbReference type="ARBA" id="ARBA00022741"/>
    </source>
</evidence>
<evidence type="ECO:0000256" key="4">
    <source>
        <dbReference type="ARBA" id="ARBA00022806"/>
    </source>
</evidence>
<dbReference type="STRING" id="857290.HMPREF9156_01242"/>
<dbReference type="InterPro" id="IPR027417">
    <property type="entry name" value="P-loop_NTPase"/>
</dbReference>
<keyword evidence="4 11" id="KW-0347">Helicase</keyword>
<feature type="region of interest" description="Disordered" evidence="8">
    <location>
        <begin position="198"/>
        <end position="225"/>
    </location>
</feature>
<dbReference type="InterPro" id="IPR001650">
    <property type="entry name" value="Helicase_C-like"/>
</dbReference>
<keyword evidence="12" id="KW-1185">Reference proteome</keyword>
<dbReference type="Pfam" id="PF19833">
    <property type="entry name" value="RecG_dom3_C"/>
    <property type="match status" value="1"/>
</dbReference>
<proteinExistence type="predicted"/>
<dbReference type="PROSITE" id="PS51194">
    <property type="entry name" value="HELICASE_CTER"/>
    <property type="match status" value="1"/>
</dbReference>
<dbReference type="GO" id="GO:0005524">
    <property type="term" value="F:ATP binding"/>
    <property type="evidence" value="ECO:0007669"/>
    <property type="project" value="UniProtKB-KW"/>
</dbReference>
<dbReference type="Pfam" id="PF00270">
    <property type="entry name" value="DEAD"/>
    <property type="match status" value="1"/>
</dbReference>
<dbReference type="Proteomes" id="UP000006415">
    <property type="component" value="Unassembled WGS sequence"/>
</dbReference>
<keyword evidence="1" id="KW-0547">Nucleotide-binding</keyword>
<dbReference type="PROSITE" id="PS51192">
    <property type="entry name" value="HELICASE_ATP_BIND_1"/>
    <property type="match status" value="1"/>
</dbReference>
<evidence type="ECO:0000256" key="5">
    <source>
        <dbReference type="ARBA" id="ARBA00022840"/>
    </source>
</evidence>
<evidence type="ECO:0000256" key="3">
    <source>
        <dbReference type="ARBA" id="ARBA00022801"/>
    </source>
</evidence>
<dbReference type="eggNOG" id="COG1200">
    <property type="taxonomic scope" value="Bacteria"/>
</dbReference>
<evidence type="ECO:0000313" key="12">
    <source>
        <dbReference type="Proteomes" id="UP000006415"/>
    </source>
</evidence>
<dbReference type="SUPFAM" id="SSF50249">
    <property type="entry name" value="Nucleic acid-binding proteins"/>
    <property type="match status" value="1"/>
</dbReference>
<dbReference type="InterPro" id="IPR011545">
    <property type="entry name" value="DEAD/DEAH_box_helicase_dom"/>
</dbReference>